<comment type="caution">
    <text evidence="1">The sequence shown here is derived from an EMBL/GenBank/DDBJ whole genome shotgun (WGS) entry which is preliminary data.</text>
</comment>
<sequence length="118" mass="13287">MQQWDVDVQRRTLVYANKILDVVDRLPNARSASILANQLGRSATSVMANHAESTRARSVAEKIAKQGLCLQELQESHAWLALLKLRTYCDVESCDELLKETDELIGLFVASIKRFANQ</sequence>
<dbReference type="InterPro" id="IPR036583">
    <property type="entry name" value="23S_rRNA_IVS_sf"/>
</dbReference>
<dbReference type="Proteomes" id="UP001193081">
    <property type="component" value="Unassembled WGS sequence"/>
</dbReference>
<dbReference type="EMBL" id="SIJK02000002">
    <property type="protein sequence ID" value="MBP1464382.1"/>
    <property type="molecule type" value="Genomic_DNA"/>
</dbReference>
<dbReference type="Gene3D" id="1.20.1440.60">
    <property type="entry name" value="23S rRNA-intervening sequence"/>
    <property type="match status" value="1"/>
</dbReference>
<dbReference type="SUPFAM" id="SSF158446">
    <property type="entry name" value="IVS-encoded protein-like"/>
    <property type="match status" value="1"/>
</dbReference>
<organism evidence="1 2">
    <name type="scientific">Candidatus Chloroploca mongolica</name>
    <dbReference type="NCBI Taxonomy" id="2528176"/>
    <lineage>
        <taxon>Bacteria</taxon>
        <taxon>Bacillati</taxon>
        <taxon>Chloroflexota</taxon>
        <taxon>Chloroflexia</taxon>
        <taxon>Chloroflexales</taxon>
        <taxon>Chloroflexineae</taxon>
        <taxon>Oscillochloridaceae</taxon>
        <taxon>Candidatus Chloroploca</taxon>
    </lineage>
</organism>
<name>A0ABS4D4L7_9CHLR</name>
<dbReference type="PANTHER" id="PTHR38471:SF2">
    <property type="entry name" value="FOUR HELIX BUNDLE PROTEIN"/>
    <property type="match status" value="1"/>
</dbReference>
<protein>
    <submittedName>
        <fullName evidence="1">Four helix bundle protein</fullName>
    </submittedName>
</protein>
<reference evidence="1 2" key="1">
    <citation type="submission" date="2021-03" db="EMBL/GenBank/DDBJ databases">
        <authorList>
            <person name="Grouzdev D.S."/>
        </authorList>
    </citation>
    <scope>NUCLEOTIDE SEQUENCE [LARGE SCALE GENOMIC DNA]</scope>
    <source>
        <strain evidence="1 2">M50-1</strain>
    </source>
</reference>
<dbReference type="RefSeq" id="WP_135476032.1">
    <property type="nucleotide sequence ID" value="NZ_SIJK02000002.1"/>
</dbReference>
<proteinExistence type="predicted"/>
<dbReference type="PANTHER" id="PTHR38471">
    <property type="entry name" value="FOUR HELIX BUNDLE PROTEIN"/>
    <property type="match status" value="1"/>
</dbReference>
<accession>A0ABS4D4L7</accession>
<dbReference type="InterPro" id="IPR012657">
    <property type="entry name" value="23S_rRNA-intervening_sequence"/>
</dbReference>
<evidence type="ECO:0000313" key="1">
    <source>
        <dbReference type="EMBL" id="MBP1464382.1"/>
    </source>
</evidence>
<evidence type="ECO:0000313" key="2">
    <source>
        <dbReference type="Proteomes" id="UP001193081"/>
    </source>
</evidence>
<dbReference type="NCBIfam" id="TIGR02436">
    <property type="entry name" value="four helix bundle protein"/>
    <property type="match status" value="1"/>
</dbReference>
<gene>
    <name evidence="1" type="ORF">EYB53_001555</name>
</gene>
<keyword evidence="2" id="KW-1185">Reference proteome</keyword>
<dbReference type="Pfam" id="PF05635">
    <property type="entry name" value="23S_rRNA_IVP"/>
    <property type="match status" value="1"/>
</dbReference>